<feature type="domain" description="ABC transmembrane type-1" evidence="10">
    <location>
        <begin position="48"/>
        <end position="270"/>
    </location>
</feature>
<dbReference type="PANTHER" id="PTHR42781">
    <property type="entry name" value="SPERMIDINE/PUTRESCINE IMPORT ATP-BINDING PROTEIN POTA"/>
    <property type="match status" value="1"/>
</dbReference>
<dbReference type="SUPFAM" id="SSF52540">
    <property type="entry name" value="P-loop containing nucleoside triphosphate hydrolases"/>
    <property type="match status" value="1"/>
</dbReference>
<dbReference type="InterPro" id="IPR017871">
    <property type="entry name" value="ABC_transporter-like_CS"/>
</dbReference>
<evidence type="ECO:0000256" key="7">
    <source>
        <dbReference type="ARBA" id="ARBA00022989"/>
    </source>
</evidence>
<comment type="subcellular location">
    <subcellularLocation>
        <location evidence="1">Cell inner membrane</location>
        <topology evidence="1">Multi-pass membrane protein</topology>
    </subcellularLocation>
</comment>
<dbReference type="PANTHER" id="PTHR42781:SF4">
    <property type="entry name" value="SPERMIDINE_PUTRESCINE IMPORT ATP-BINDING PROTEIN POTA"/>
    <property type="match status" value="1"/>
</dbReference>
<dbReference type="InterPro" id="IPR035906">
    <property type="entry name" value="MetI-like_sf"/>
</dbReference>
<dbReference type="InterPro" id="IPR050093">
    <property type="entry name" value="ABC_SmlMolc_Importer"/>
</dbReference>
<protein>
    <submittedName>
        <fullName evidence="11">ABC transporter family protein</fullName>
    </submittedName>
</protein>
<evidence type="ECO:0000256" key="4">
    <source>
        <dbReference type="ARBA" id="ARBA00022692"/>
    </source>
</evidence>
<keyword evidence="6" id="KW-0067">ATP-binding</keyword>
<keyword evidence="3" id="KW-0997">Cell inner membrane</keyword>
<keyword evidence="7 9" id="KW-1133">Transmembrane helix</keyword>
<evidence type="ECO:0000256" key="1">
    <source>
        <dbReference type="ARBA" id="ARBA00004429"/>
    </source>
</evidence>
<dbReference type="EMBL" id="QRAP01000001">
    <property type="protein sequence ID" value="RDK97095.1"/>
    <property type="molecule type" value="Genomic_DNA"/>
</dbReference>
<dbReference type="GO" id="GO:0055085">
    <property type="term" value="P:transmembrane transport"/>
    <property type="evidence" value="ECO:0007669"/>
    <property type="project" value="InterPro"/>
</dbReference>
<dbReference type="PROSITE" id="PS00211">
    <property type="entry name" value="ABC_TRANSPORTER_1"/>
    <property type="match status" value="1"/>
</dbReference>
<organism evidence="11 12">
    <name type="scientific">Enterobacillus tribolii</name>
    <dbReference type="NCBI Taxonomy" id="1487935"/>
    <lineage>
        <taxon>Bacteria</taxon>
        <taxon>Pseudomonadati</taxon>
        <taxon>Pseudomonadota</taxon>
        <taxon>Gammaproteobacteria</taxon>
        <taxon>Enterobacterales</taxon>
        <taxon>Hafniaceae</taxon>
        <taxon>Enterobacillus</taxon>
    </lineage>
</organism>
<keyword evidence="5" id="KW-0547">Nucleotide-binding</keyword>
<keyword evidence="12" id="KW-1185">Reference proteome</keyword>
<evidence type="ECO:0000256" key="6">
    <source>
        <dbReference type="ARBA" id="ARBA00022840"/>
    </source>
</evidence>
<gene>
    <name evidence="11" type="ORF">C8D90_101540</name>
</gene>
<keyword evidence="2" id="KW-0813">Transport</keyword>
<name>A0A370R4Q7_9GAMM</name>
<dbReference type="PROSITE" id="PS50928">
    <property type="entry name" value="ABC_TM1"/>
    <property type="match status" value="1"/>
</dbReference>
<dbReference type="GO" id="GO:0005524">
    <property type="term" value="F:ATP binding"/>
    <property type="evidence" value="ECO:0007669"/>
    <property type="project" value="UniProtKB-KW"/>
</dbReference>
<feature type="transmembrane region" description="Helical" evidence="9">
    <location>
        <begin position="86"/>
        <end position="110"/>
    </location>
</feature>
<feature type="transmembrane region" description="Helical" evidence="9">
    <location>
        <begin position="51"/>
        <end position="74"/>
    </location>
</feature>
<keyword evidence="4 9" id="KW-0812">Transmembrane</keyword>
<dbReference type="Gene3D" id="3.40.50.300">
    <property type="entry name" value="P-loop containing nucleotide triphosphate hydrolases"/>
    <property type="match status" value="1"/>
</dbReference>
<sequence length="325" mass="35767">MRFPSALSFFPALVAIIIALPAGATLLILGQSAFSRPAWQQLFSWPGLTHSVALSLLSTLVATLIALMLALSLCQRRAFTGRFSTLLLGMPHIALATGLILLLAPSGWLLRLFSPWLSGFEQPPDWPLINDPCAITLTLLLIMKETPFLFLMARNQCEHIDTLRQLQTGSALGYPPTQTWWRIVVPQLLPGLRLPVFCVLAFSLSAADIGILLGPQRPPTLATLIWQWSVDPRLAMQDLAGRLPAELSGGQRARISVLRTLLSRPQALALDEPFSRLDKPLRRHFRQWVFERITQAGIPALLVTHDDEDIPPGGSVIQLTPHATG</sequence>
<evidence type="ECO:0000256" key="9">
    <source>
        <dbReference type="SAM" id="Phobius"/>
    </source>
</evidence>
<dbReference type="GO" id="GO:0005886">
    <property type="term" value="C:plasma membrane"/>
    <property type="evidence" value="ECO:0007669"/>
    <property type="project" value="UniProtKB-SubCell"/>
</dbReference>
<dbReference type="Gene3D" id="1.10.3720.10">
    <property type="entry name" value="MetI-like"/>
    <property type="match status" value="1"/>
</dbReference>
<comment type="caution">
    <text evidence="11">The sequence shown here is derived from an EMBL/GenBank/DDBJ whole genome shotgun (WGS) entry which is preliminary data.</text>
</comment>
<dbReference type="AlphaFoldDB" id="A0A370R4Q7"/>
<dbReference type="Proteomes" id="UP000254848">
    <property type="component" value="Unassembled WGS sequence"/>
</dbReference>
<dbReference type="SUPFAM" id="SSF161098">
    <property type="entry name" value="MetI-like"/>
    <property type="match status" value="1"/>
</dbReference>
<evidence type="ECO:0000256" key="2">
    <source>
        <dbReference type="ARBA" id="ARBA00022448"/>
    </source>
</evidence>
<keyword evidence="8 9" id="KW-0472">Membrane</keyword>
<dbReference type="InterPro" id="IPR003439">
    <property type="entry name" value="ABC_transporter-like_ATP-bd"/>
</dbReference>
<dbReference type="Pfam" id="PF00005">
    <property type="entry name" value="ABC_tran"/>
    <property type="match status" value="1"/>
</dbReference>
<evidence type="ECO:0000259" key="10">
    <source>
        <dbReference type="PROSITE" id="PS50928"/>
    </source>
</evidence>
<keyword evidence="3" id="KW-1003">Cell membrane</keyword>
<accession>A0A370R4Q7</accession>
<evidence type="ECO:0000313" key="12">
    <source>
        <dbReference type="Proteomes" id="UP000254848"/>
    </source>
</evidence>
<evidence type="ECO:0000256" key="3">
    <source>
        <dbReference type="ARBA" id="ARBA00022519"/>
    </source>
</evidence>
<dbReference type="GO" id="GO:0016887">
    <property type="term" value="F:ATP hydrolysis activity"/>
    <property type="evidence" value="ECO:0007669"/>
    <property type="project" value="InterPro"/>
</dbReference>
<dbReference type="InterPro" id="IPR000515">
    <property type="entry name" value="MetI-like"/>
</dbReference>
<proteinExistence type="predicted"/>
<reference evidence="11 12" key="1">
    <citation type="submission" date="2018-07" db="EMBL/GenBank/DDBJ databases">
        <title>Genomic Encyclopedia of Type Strains, Phase IV (KMG-IV): sequencing the most valuable type-strain genomes for metagenomic binning, comparative biology and taxonomic classification.</title>
        <authorList>
            <person name="Goeker M."/>
        </authorList>
    </citation>
    <scope>NUCLEOTIDE SEQUENCE [LARGE SCALE GENOMIC DNA]</scope>
    <source>
        <strain evidence="11 12">DSM 103736</strain>
    </source>
</reference>
<dbReference type="OrthoDB" id="9802264at2"/>
<dbReference type="CDD" id="cd06261">
    <property type="entry name" value="TM_PBP2"/>
    <property type="match status" value="1"/>
</dbReference>
<evidence type="ECO:0000256" key="8">
    <source>
        <dbReference type="ARBA" id="ARBA00023136"/>
    </source>
</evidence>
<dbReference type="InterPro" id="IPR027417">
    <property type="entry name" value="P-loop_NTPase"/>
</dbReference>
<evidence type="ECO:0000256" key="5">
    <source>
        <dbReference type="ARBA" id="ARBA00022741"/>
    </source>
</evidence>
<evidence type="ECO:0000313" key="11">
    <source>
        <dbReference type="EMBL" id="RDK97095.1"/>
    </source>
</evidence>